<sequence>KAEDKPILLSIGYAACHWCHVMAHESFEDPTTAAYMNQHFINIKVDREERPDLDAIYMQAVVALTGQGGWPMTVFLTPEGRPFYGGTYFPPTPRYNMPSFIQLMQSIVNAWQTKRADIEQSAGEITQHLQRTAVLQGQTEILSPTMFAQATVALAADFDHERGGFGSAPKFPPSMTLEYLLRNFVLHQESRSLHMVETTLKKMAYGGIYDQVGGGFARYATDSNWLVPHFEKMLYDNGLLARVYLHAYQITQEPLYRRIVEETLDFVVRELRHEAGGFYSSYDADSEGEEGKFYTWSLSEVEEILGDDAELFKLYYDVTEQGNWEGSNILNMKKEPEEVAWAMKLSEKKMVERLAAAKKKLYNIRAQRVWPGLDDKVLTAWNGLMLAAFAEAGRALDRPDYTEIAVQNARFLFDNLQTADNRLLRSWKAGNKATLNAYLEDYAYLADGLLALYQTTFDEQWFIWAQDLAETMLTHFQDIEHGGFFDTSDDHETLIHRPKELQDNAVPSANGMAARVLLQLSLFTGNIGYWNVAETAVSALYEAMVQHPNAFAHWLGAAVFITANPQEIAIIGDPNAADTKALIDITFAQFRPNLVVAAGEATSTVPLLTDRQRLESKATAYVCQRFVCQQPVSTPEALAEQL</sequence>
<evidence type="ECO:0000259" key="1">
    <source>
        <dbReference type="Pfam" id="PF03190"/>
    </source>
</evidence>
<evidence type="ECO:0000313" key="2">
    <source>
        <dbReference type="EMBL" id="VAW31069.1"/>
    </source>
</evidence>
<dbReference type="EMBL" id="UOEU01000150">
    <property type="protein sequence ID" value="VAW31069.1"/>
    <property type="molecule type" value="Genomic_DNA"/>
</dbReference>
<dbReference type="SUPFAM" id="SSF48208">
    <property type="entry name" value="Six-hairpin glycosidases"/>
    <property type="match status" value="1"/>
</dbReference>
<dbReference type="InterPro" id="IPR036249">
    <property type="entry name" value="Thioredoxin-like_sf"/>
</dbReference>
<feature type="domain" description="Spermatogenesis-associated protein 20-like TRX" evidence="1">
    <location>
        <begin position="1"/>
        <end position="130"/>
    </location>
</feature>
<name>A0A3B0V2H3_9ZZZZ</name>
<dbReference type="AlphaFoldDB" id="A0A3B0V2H3"/>
<organism evidence="2">
    <name type="scientific">hydrothermal vent metagenome</name>
    <dbReference type="NCBI Taxonomy" id="652676"/>
    <lineage>
        <taxon>unclassified sequences</taxon>
        <taxon>metagenomes</taxon>
        <taxon>ecological metagenomes</taxon>
    </lineage>
</organism>
<dbReference type="SUPFAM" id="SSF52833">
    <property type="entry name" value="Thioredoxin-like"/>
    <property type="match status" value="1"/>
</dbReference>
<dbReference type="PIRSF" id="PIRSF006402">
    <property type="entry name" value="UCP006402_thioredoxin"/>
    <property type="match status" value="1"/>
</dbReference>
<protein>
    <submittedName>
        <fullName evidence="2">Uncharacterized protein YyaL</fullName>
    </submittedName>
</protein>
<feature type="non-terminal residue" evidence="2">
    <location>
        <position position="1"/>
    </location>
</feature>
<dbReference type="Gene3D" id="1.50.10.10">
    <property type="match status" value="1"/>
</dbReference>
<dbReference type="InterPro" id="IPR024705">
    <property type="entry name" value="Ssp411"/>
</dbReference>
<reference evidence="2" key="1">
    <citation type="submission" date="2018-06" db="EMBL/GenBank/DDBJ databases">
        <authorList>
            <person name="Zhirakovskaya E."/>
        </authorList>
    </citation>
    <scope>NUCLEOTIDE SEQUENCE</scope>
</reference>
<dbReference type="PANTHER" id="PTHR42899:SF1">
    <property type="entry name" value="SPERMATOGENESIS-ASSOCIATED PROTEIN 20"/>
    <property type="match status" value="1"/>
</dbReference>
<dbReference type="GO" id="GO:0005975">
    <property type="term" value="P:carbohydrate metabolic process"/>
    <property type="evidence" value="ECO:0007669"/>
    <property type="project" value="InterPro"/>
</dbReference>
<dbReference type="InterPro" id="IPR004879">
    <property type="entry name" value="Ssp411-like_TRX"/>
</dbReference>
<gene>
    <name evidence="2" type="ORF">MNBD_CHLOROFLEXI01-1155</name>
</gene>
<dbReference type="InterPro" id="IPR008928">
    <property type="entry name" value="6-hairpin_glycosidase_sf"/>
</dbReference>
<dbReference type="PANTHER" id="PTHR42899">
    <property type="entry name" value="SPERMATOGENESIS-ASSOCIATED PROTEIN 20"/>
    <property type="match status" value="1"/>
</dbReference>
<dbReference type="Gene3D" id="3.40.30.10">
    <property type="entry name" value="Glutaredoxin"/>
    <property type="match status" value="1"/>
</dbReference>
<accession>A0A3B0V2H3</accession>
<dbReference type="InterPro" id="IPR012341">
    <property type="entry name" value="6hp_glycosidase-like_sf"/>
</dbReference>
<proteinExistence type="predicted"/>
<dbReference type="CDD" id="cd02955">
    <property type="entry name" value="SSP411"/>
    <property type="match status" value="1"/>
</dbReference>
<dbReference type="Pfam" id="PF03190">
    <property type="entry name" value="Thioredox_DsbH"/>
    <property type="match status" value="1"/>
</dbReference>